<proteinExistence type="predicted"/>
<keyword evidence="2" id="KW-1185">Reference proteome</keyword>
<dbReference type="AlphaFoldDB" id="A0A1D8K965"/>
<dbReference type="Pfam" id="PF10096">
    <property type="entry name" value="DUF2334"/>
    <property type="match status" value="1"/>
</dbReference>
<reference evidence="1 2" key="1">
    <citation type="submission" date="2016-09" db="EMBL/GenBank/DDBJ databases">
        <title>Acidihalobacter prosperus V6 (DSM14174).</title>
        <authorList>
            <person name="Khaleque H.N."/>
            <person name="Ramsay J.P."/>
            <person name="Murphy R.J.T."/>
            <person name="Kaksonen A.H."/>
            <person name="Boxall N.J."/>
            <person name="Watkin E.L.J."/>
        </authorList>
    </citation>
    <scope>NUCLEOTIDE SEQUENCE [LARGE SCALE GENOMIC DNA]</scope>
    <source>
        <strain evidence="1 2">V6</strain>
    </source>
</reference>
<dbReference type="GO" id="GO:0005975">
    <property type="term" value="P:carbohydrate metabolic process"/>
    <property type="evidence" value="ECO:0007669"/>
    <property type="project" value="InterPro"/>
</dbReference>
<dbReference type="InterPro" id="IPR018763">
    <property type="entry name" value="DUF2334"/>
</dbReference>
<sequence>MPAPETNRAPRAVSVVLHDVAPATWPACASLLKTIDACGEVPVTLLVVPDYHHRGAITADAGFRRAIEERLQRGDELAVHGFHHLDDSAAPPSGPLQWLTRRIYTASEGEFAALEEDAAEALLQRGLAEFDALGWPVQGFVAPAWLMSEGTRAALGRTRLCYTSTRTHLYRLPDWQVTGHPSLVWSVRSAWRRAASRVVNEVQHRRLRAAPLLRLGLHPADAAHPQAVDYWRRTLAHSLNDDRTPMTKAAWLAAGA</sequence>
<organism evidence="1 2">
    <name type="scientific">Acidihalobacter aeolianus</name>
    <dbReference type="NCBI Taxonomy" id="2792603"/>
    <lineage>
        <taxon>Bacteria</taxon>
        <taxon>Pseudomonadati</taxon>
        <taxon>Pseudomonadota</taxon>
        <taxon>Gammaproteobacteria</taxon>
        <taxon>Chromatiales</taxon>
        <taxon>Ectothiorhodospiraceae</taxon>
        <taxon>Acidihalobacter</taxon>
    </lineage>
</organism>
<protein>
    <submittedName>
        <fullName evidence="1">DUF2334 domain-containing protein</fullName>
    </submittedName>
</protein>
<gene>
    <name evidence="1" type="ORF">BJI67_10850</name>
</gene>
<dbReference type="Gene3D" id="3.20.20.370">
    <property type="entry name" value="Glycoside hydrolase/deacetylase"/>
    <property type="match status" value="1"/>
</dbReference>
<dbReference type="InterPro" id="IPR011330">
    <property type="entry name" value="Glyco_hydro/deAcase_b/a-brl"/>
</dbReference>
<evidence type="ECO:0000313" key="2">
    <source>
        <dbReference type="Proteomes" id="UP000095342"/>
    </source>
</evidence>
<dbReference type="CDD" id="cd11374">
    <property type="entry name" value="CE4_u10"/>
    <property type="match status" value="1"/>
</dbReference>
<accession>A0A1D8K965</accession>
<evidence type="ECO:0000313" key="1">
    <source>
        <dbReference type="EMBL" id="AOV17492.1"/>
    </source>
</evidence>
<dbReference type="SUPFAM" id="SSF88713">
    <property type="entry name" value="Glycoside hydrolase/deacetylase"/>
    <property type="match status" value="1"/>
</dbReference>
<name>A0A1D8K965_9GAMM</name>
<dbReference type="KEGG" id="aaeo:BJI67_10850"/>
<dbReference type="EMBL" id="CP017448">
    <property type="protein sequence ID" value="AOV17492.1"/>
    <property type="molecule type" value="Genomic_DNA"/>
</dbReference>
<dbReference type="Proteomes" id="UP000095342">
    <property type="component" value="Chromosome"/>
</dbReference>
<dbReference type="RefSeq" id="WP_070073040.1">
    <property type="nucleotide sequence ID" value="NZ_CP017448.1"/>
</dbReference>